<proteinExistence type="inferred from homology"/>
<comment type="similarity">
    <text evidence="9 13">Belongs to the DyP-type peroxidase family.</text>
</comment>
<dbReference type="Pfam" id="PF04261">
    <property type="entry name" value="Dyp_perox_N"/>
    <property type="match status" value="1"/>
</dbReference>
<dbReference type="NCBIfam" id="TIGR01412">
    <property type="entry name" value="tat_substr_1"/>
    <property type="match status" value="1"/>
</dbReference>
<evidence type="ECO:0000256" key="10">
    <source>
        <dbReference type="ARBA" id="ARBA00033771"/>
    </source>
</evidence>
<dbReference type="EC" id="1.11.1.-" evidence="13"/>
<dbReference type="NCBIfam" id="TIGR01413">
    <property type="entry name" value="Dyp_perox_fam"/>
    <property type="match status" value="1"/>
</dbReference>
<name>A0A5B8M8W5_9MICO</name>
<comment type="cofactor">
    <cofactor evidence="13">
        <name>heme b</name>
        <dbReference type="ChEBI" id="CHEBI:60344"/>
    </cofactor>
    <text evidence="13">Binds 1 heme b (iron(II)-protoporphyrin IX) group non-covalently per subunit.</text>
</comment>
<evidence type="ECO:0000256" key="13">
    <source>
        <dbReference type="RuleBase" id="RU365017"/>
    </source>
</evidence>
<evidence type="ECO:0000256" key="2">
    <source>
        <dbReference type="ARBA" id="ARBA00022559"/>
    </source>
</evidence>
<dbReference type="Pfam" id="PF20628">
    <property type="entry name" value="Dyp_perox_C"/>
    <property type="match status" value="1"/>
</dbReference>
<gene>
    <name evidence="16" type="primary">efeB</name>
    <name evidence="16" type="ORF">FPZ11_15715</name>
</gene>
<evidence type="ECO:0000259" key="14">
    <source>
        <dbReference type="Pfam" id="PF04261"/>
    </source>
</evidence>
<dbReference type="RefSeq" id="WP_146322029.1">
    <property type="nucleotide sequence ID" value="NZ_CP042305.1"/>
</dbReference>
<evidence type="ECO:0000256" key="12">
    <source>
        <dbReference type="ARBA" id="ARBA00048856"/>
    </source>
</evidence>
<feature type="domain" description="Dyp-type peroxidase C-terminal" evidence="15">
    <location>
        <begin position="238"/>
        <end position="421"/>
    </location>
</feature>
<evidence type="ECO:0000256" key="9">
    <source>
        <dbReference type="ARBA" id="ARBA00025737"/>
    </source>
</evidence>
<feature type="domain" description="Dyp-type peroxidase N-terminal" evidence="14">
    <location>
        <begin position="78"/>
        <end position="229"/>
    </location>
</feature>
<dbReference type="GO" id="GO:0004601">
    <property type="term" value="F:peroxidase activity"/>
    <property type="evidence" value="ECO:0007669"/>
    <property type="project" value="UniProtKB-KW"/>
</dbReference>
<evidence type="ECO:0000256" key="4">
    <source>
        <dbReference type="ARBA" id="ARBA00022723"/>
    </source>
</evidence>
<keyword evidence="4 13" id="KW-0479">Metal-binding</keyword>
<dbReference type="InterPro" id="IPR011008">
    <property type="entry name" value="Dimeric_a/b-barrel"/>
</dbReference>
<evidence type="ECO:0000256" key="7">
    <source>
        <dbReference type="ARBA" id="ARBA00023004"/>
    </source>
</evidence>
<evidence type="ECO:0000256" key="11">
    <source>
        <dbReference type="ARBA" id="ARBA00033775"/>
    </source>
</evidence>
<dbReference type="InterPro" id="IPR006311">
    <property type="entry name" value="TAT_signal"/>
</dbReference>
<dbReference type="PANTHER" id="PTHR30521:SF4">
    <property type="entry name" value="DEFERROCHELATASE"/>
    <property type="match status" value="1"/>
</dbReference>
<dbReference type="SUPFAM" id="SSF54909">
    <property type="entry name" value="Dimeric alpha+beta barrel"/>
    <property type="match status" value="1"/>
</dbReference>
<comment type="function">
    <text evidence="13">Involved in the recovery of exogenous heme iron. Extracts iron from heme while preserving the protoporphyrin ring intact.</text>
</comment>
<evidence type="ECO:0000313" key="16">
    <source>
        <dbReference type="EMBL" id="QDZ16025.1"/>
    </source>
</evidence>
<evidence type="ECO:0000256" key="5">
    <source>
        <dbReference type="ARBA" id="ARBA00022729"/>
    </source>
</evidence>
<comment type="subcellular location">
    <subcellularLocation>
        <location evidence="1">Cell envelope</location>
    </subcellularLocation>
</comment>
<dbReference type="EMBL" id="CP042305">
    <property type="protein sequence ID" value="QDZ16025.1"/>
    <property type="molecule type" value="Genomic_DNA"/>
</dbReference>
<dbReference type="PROSITE" id="PS51318">
    <property type="entry name" value="TAT"/>
    <property type="match status" value="1"/>
</dbReference>
<evidence type="ECO:0000256" key="6">
    <source>
        <dbReference type="ARBA" id="ARBA00023002"/>
    </source>
</evidence>
<reference evidence="16 17" key="1">
    <citation type="submission" date="2019-07" db="EMBL/GenBank/DDBJ databases">
        <title>Full genome sequence of Humibacter sp. WJ7-1.</title>
        <authorList>
            <person name="Im W.-T."/>
        </authorList>
    </citation>
    <scope>NUCLEOTIDE SEQUENCE [LARGE SCALE GENOMIC DNA]</scope>
    <source>
        <strain evidence="16 17">WJ7-1</strain>
    </source>
</reference>
<dbReference type="GO" id="GO:0004325">
    <property type="term" value="F:ferrochelatase activity"/>
    <property type="evidence" value="ECO:0007669"/>
    <property type="project" value="UniProtKB-EC"/>
</dbReference>
<evidence type="ECO:0000259" key="15">
    <source>
        <dbReference type="Pfam" id="PF20628"/>
    </source>
</evidence>
<organism evidence="16 17">
    <name type="scientific">Humibacter ginsenosidimutans</name>
    <dbReference type="NCBI Taxonomy" id="2599293"/>
    <lineage>
        <taxon>Bacteria</taxon>
        <taxon>Bacillati</taxon>
        <taxon>Actinomycetota</taxon>
        <taxon>Actinomycetes</taxon>
        <taxon>Micrococcales</taxon>
        <taxon>Microbacteriaceae</taxon>
        <taxon>Humibacter</taxon>
    </lineage>
</organism>
<protein>
    <recommendedName>
        <fullName evidence="10 13">Deferrochelatase</fullName>
        <ecNumber evidence="13">1.11.1.-</ecNumber>
    </recommendedName>
    <alternativeName>
        <fullName evidence="11 13">Peroxidase EfeB</fullName>
    </alternativeName>
</protein>
<evidence type="ECO:0000313" key="17">
    <source>
        <dbReference type="Proteomes" id="UP000320216"/>
    </source>
</evidence>
<keyword evidence="5" id="KW-0732">Signal</keyword>
<dbReference type="GO" id="GO:0033212">
    <property type="term" value="P:iron import into cell"/>
    <property type="evidence" value="ECO:0007669"/>
    <property type="project" value="InterPro"/>
</dbReference>
<keyword evidence="2 13" id="KW-0575">Peroxidase</keyword>
<dbReference type="InterPro" id="IPR006313">
    <property type="entry name" value="EfeB/EfeN"/>
</dbReference>
<dbReference type="OrthoDB" id="9781066at2"/>
<keyword evidence="3 13" id="KW-0349">Heme</keyword>
<dbReference type="GO" id="GO:0005829">
    <property type="term" value="C:cytosol"/>
    <property type="evidence" value="ECO:0007669"/>
    <property type="project" value="TreeGrafter"/>
</dbReference>
<keyword evidence="8" id="KW-0456">Lyase</keyword>
<dbReference type="GO" id="GO:0030313">
    <property type="term" value="C:cell envelope"/>
    <property type="evidence" value="ECO:0007669"/>
    <property type="project" value="UniProtKB-SubCell"/>
</dbReference>
<dbReference type="KEGG" id="huw:FPZ11_15715"/>
<dbReference type="PANTHER" id="PTHR30521">
    <property type="entry name" value="DEFERROCHELATASE/PEROXIDASE"/>
    <property type="match status" value="1"/>
</dbReference>
<evidence type="ECO:0000256" key="1">
    <source>
        <dbReference type="ARBA" id="ARBA00004196"/>
    </source>
</evidence>
<dbReference type="InterPro" id="IPR006314">
    <property type="entry name" value="Dyp_peroxidase"/>
</dbReference>
<comment type="catalytic activity">
    <reaction evidence="12">
        <text>heme b + 2 H(+) = protoporphyrin IX + Fe(2+)</text>
        <dbReference type="Rhea" id="RHEA:22584"/>
        <dbReference type="ChEBI" id="CHEBI:15378"/>
        <dbReference type="ChEBI" id="CHEBI:29033"/>
        <dbReference type="ChEBI" id="CHEBI:57306"/>
        <dbReference type="ChEBI" id="CHEBI:60344"/>
        <dbReference type="EC" id="4.98.1.1"/>
    </reaction>
    <physiologicalReaction direction="left-to-right" evidence="12">
        <dbReference type="Rhea" id="RHEA:22585"/>
    </physiologicalReaction>
</comment>
<keyword evidence="17" id="KW-1185">Reference proteome</keyword>
<accession>A0A5B8M8W5</accession>
<dbReference type="Proteomes" id="UP000320216">
    <property type="component" value="Chromosome"/>
</dbReference>
<evidence type="ECO:0000256" key="8">
    <source>
        <dbReference type="ARBA" id="ARBA00023239"/>
    </source>
</evidence>
<dbReference type="GO" id="GO:0046872">
    <property type="term" value="F:metal ion binding"/>
    <property type="evidence" value="ECO:0007669"/>
    <property type="project" value="UniProtKB-KW"/>
</dbReference>
<keyword evidence="6 13" id="KW-0560">Oxidoreductase</keyword>
<dbReference type="PROSITE" id="PS51404">
    <property type="entry name" value="DYP_PEROXIDASE"/>
    <property type="match status" value="1"/>
</dbReference>
<dbReference type="GO" id="GO:0020037">
    <property type="term" value="F:heme binding"/>
    <property type="evidence" value="ECO:0007669"/>
    <property type="project" value="InterPro"/>
</dbReference>
<keyword evidence="7 13" id="KW-0408">Iron</keyword>
<dbReference type="AlphaFoldDB" id="A0A5B8M8W5"/>
<dbReference type="InterPro" id="IPR048328">
    <property type="entry name" value="Dyp_perox_C"/>
</dbReference>
<evidence type="ECO:0000256" key="3">
    <source>
        <dbReference type="ARBA" id="ARBA00022617"/>
    </source>
</evidence>
<dbReference type="InterPro" id="IPR048327">
    <property type="entry name" value="Dyp_perox_N"/>
</dbReference>
<sequence length="434" mass="46321">MSVHEQPSEAGATRRGFLHGLVGAGLAAPIVAAAAAPAAAEASTTTTPASATSSVAGVPVAETGSATASSYPFHGAHQAGILTPAQRVATFASFDLTAAGRSELTELMKTLTDRARFLASGGTPASVGITAPPPDSGVLGPTVPADGLTVTVSLGASVFDDRYGLSSAKPARLRTMEDFPNDDLDRSICDGDLLLQLCAHNADTVTHALRDIARATRGAMQLRWRKDGFSSPPRPTGTPRNLLGFKDGTAHPALDTKAAPDELVWTHAGGDEPDWVEGGSYHVVRLIRMLVEFWDRVSIHEQENMIGRRRDSGAPLTGTHEFDDPHYASDPTGDVIQMDAHIRLANNRSPQQAKQQMLRRPYNYDSGIDVNGNLDNGLIFACFNQDLERQFVTVQKRLIDEPLVDYISPTGGGYFFALPGVRHETDWYASGLLA</sequence>